<protein>
    <submittedName>
        <fullName evidence="2">Energy coupling factor transporter S component ThiW</fullName>
    </submittedName>
</protein>
<keyword evidence="3" id="KW-1185">Reference proteome</keyword>
<feature type="transmembrane region" description="Helical" evidence="1">
    <location>
        <begin position="6"/>
        <end position="27"/>
    </location>
</feature>
<sequence>MKTKQLTLSALFTAIGVIAGSMIYIPVGISKCFPIQSSINVVSAVVLGPYYGTAIAFCISLIRNIIGTGSILAFLGSMIGAFLAGIIFYKTKNVLAAVAAEMFGTGILGGLLAFPIANLIMGTEVAALFFIPPFLISAIGGSIIAYCLVKILHSSKILILIKKKPKFRI</sequence>
<feature type="transmembrane region" description="Helical" evidence="1">
    <location>
        <begin position="68"/>
        <end position="89"/>
    </location>
</feature>
<dbReference type="InterPro" id="IPR012652">
    <property type="entry name" value="ThiW"/>
</dbReference>
<organism evidence="2 3">
    <name type="scientific">Sinanaerobacter chloroacetimidivorans</name>
    <dbReference type="NCBI Taxonomy" id="2818044"/>
    <lineage>
        <taxon>Bacteria</taxon>
        <taxon>Bacillati</taxon>
        <taxon>Bacillota</taxon>
        <taxon>Clostridia</taxon>
        <taxon>Peptostreptococcales</taxon>
        <taxon>Anaerovoracaceae</taxon>
        <taxon>Sinanaerobacter</taxon>
    </lineage>
</organism>
<proteinExistence type="predicted"/>
<evidence type="ECO:0000313" key="3">
    <source>
        <dbReference type="Proteomes" id="UP000675664"/>
    </source>
</evidence>
<keyword evidence="1" id="KW-0472">Membrane</keyword>
<comment type="caution">
    <text evidence="2">The sequence shown here is derived from an EMBL/GenBank/DDBJ whole genome shotgun (WGS) entry which is preliminary data.</text>
</comment>
<accession>A0A8J7VYE6</accession>
<feature type="transmembrane region" description="Helical" evidence="1">
    <location>
        <begin position="96"/>
        <end position="120"/>
    </location>
</feature>
<dbReference type="Proteomes" id="UP000675664">
    <property type="component" value="Unassembled WGS sequence"/>
</dbReference>
<dbReference type="NCBIfam" id="TIGR02359">
    <property type="entry name" value="thiW"/>
    <property type="match status" value="1"/>
</dbReference>
<dbReference type="Gene3D" id="1.10.1760.20">
    <property type="match status" value="1"/>
</dbReference>
<feature type="transmembrane region" description="Helical" evidence="1">
    <location>
        <begin position="126"/>
        <end position="149"/>
    </location>
</feature>
<dbReference type="RefSeq" id="WP_227017166.1">
    <property type="nucleotide sequence ID" value="NZ_JAGSND010000002.1"/>
</dbReference>
<feature type="transmembrane region" description="Helical" evidence="1">
    <location>
        <begin position="39"/>
        <end position="62"/>
    </location>
</feature>
<evidence type="ECO:0000256" key="1">
    <source>
        <dbReference type="SAM" id="Phobius"/>
    </source>
</evidence>
<dbReference type="PIRSF" id="PIRSF024534">
    <property type="entry name" value="ThiW"/>
    <property type="match status" value="1"/>
</dbReference>
<keyword evidence="1" id="KW-1133">Transmembrane helix</keyword>
<dbReference type="AlphaFoldDB" id="A0A8J7VYE6"/>
<dbReference type="EMBL" id="JAGSND010000002">
    <property type="protein sequence ID" value="MBR0597034.1"/>
    <property type="molecule type" value="Genomic_DNA"/>
</dbReference>
<dbReference type="Pfam" id="PF09512">
    <property type="entry name" value="ThiW"/>
    <property type="match status" value="1"/>
</dbReference>
<name>A0A8J7VYE6_9FIRM</name>
<evidence type="ECO:0000313" key="2">
    <source>
        <dbReference type="EMBL" id="MBR0597034.1"/>
    </source>
</evidence>
<gene>
    <name evidence="2" type="primary">thiW</name>
    <name evidence="2" type="ORF">KCX82_04035</name>
</gene>
<reference evidence="2" key="2">
    <citation type="submission" date="2021-04" db="EMBL/GenBank/DDBJ databases">
        <authorList>
            <person name="Liu J."/>
        </authorList>
    </citation>
    <scope>NUCLEOTIDE SEQUENCE</scope>
    <source>
        <strain evidence="2">BAD-6</strain>
    </source>
</reference>
<keyword evidence="1" id="KW-0812">Transmembrane</keyword>
<reference evidence="2" key="1">
    <citation type="submission" date="2021-04" db="EMBL/GenBank/DDBJ databases">
        <title>Sinoanaerobacter chloroacetimidivorans sp. nov., an obligate anaerobic bacterium isolated from anaerobic sludge.</title>
        <authorList>
            <person name="Bao Y."/>
        </authorList>
    </citation>
    <scope>NUCLEOTIDE SEQUENCE</scope>
    <source>
        <strain evidence="2">BAD-6</strain>
    </source>
</reference>